<evidence type="ECO:0000256" key="4">
    <source>
        <dbReference type="PROSITE-ProRule" id="PRU00335"/>
    </source>
</evidence>
<dbReference type="GO" id="GO:0003677">
    <property type="term" value="F:DNA binding"/>
    <property type="evidence" value="ECO:0007669"/>
    <property type="project" value="UniProtKB-UniRule"/>
</dbReference>
<dbReference type="Gene3D" id="1.10.357.10">
    <property type="entry name" value="Tetracycline Repressor, domain 2"/>
    <property type="match status" value="1"/>
</dbReference>
<reference evidence="6 7" key="1">
    <citation type="submission" date="2019-12" db="EMBL/GenBank/DDBJ databases">
        <title>Full genome sequence of a Bacillus safensis strain isolated from commercially available natto in Indonesia.</title>
        <authorList>
            <person name="Yoshida M."/>
            <person name="Uomi M."/>
            <person name="Waturangi D."/>
            <person name="Ekaputri J.J."/>
            <person name="Setiamarga D.H.E."/>
        </authorList>
    </citation>
    <scope>NUCLEOTIDE SEQUENCE [LARGE SCALE GENOMIC DNA]</scope>
    <source>
        <strain evidence="6 7">IDN1</strain>
    </source>
</reference>
<evidence type="ECO:0000259" key="5">
    <source>
        <dbReference type="PROSITE" id="PS50977"/>
    </source>
</evidence>
<accession>A0A5S9M949</accession>
<keyword evidence="3" id="KW-0804">Transcription</keyword>
<gene>
    <name evidence="6" type="primary">yobS</name>
    <name evidence="6" type="ORF">BsIDN1_36550</name>
</gene>
<dbReference type="InterPro" id="IPR025996">
    <property type="entry name" value="MT1864/Rv1816-like_C"/>
</dbReference>
<dbReference type="InterPro" id="IPR036271">
    <property type="entry name" value="Tet_transcr_reg_TetR-rel_C_sf"/>
</dbReference>
<dbReference type="InterPro" id="IPR001647">
    <property type="entry name" value="HTH_TetR"/>
</dbReference>
<feature type="DNA-binding region" description="H-T-H motif" evidence="4">
    <location>
        <begin position="29"/>
        <end position="48"/>
    </location>
</feature>
<dbReference type="AlphaFoldDB" id="A0A5S9M949"/>
<proteinExistence type="predicted"/>
<dbReference type="SUPFAM" id="SSF46689">
    <property type="entry name" value="Homeodomain-like"/>
    <property type="match status" value="1"/>
</dbReference>
<dbReference type="EMBL" id="AP021906">
    <property type="protein sequence ID" value="BBP90037.1"/>
    <property type="molecule type" value="Genomic_DNA"/>
</dbReference>
<evidence type="ECO:0000256" key="1">
    <source>
        <dbReference type="ARBA" id="ARBA00023015"/>
    </source>
</evidence>
<sequence length="201" mass="22766">MSPRMGITQEKIMDTAAAFVDEEGFSALTIATLSKRLNIRPPSLYNHVSGLHEIQAALAVKGLSMLCEEGMQVTEGLEKKKLFLAFARQYVQFVRTHPGLYEAAFSHMNEKEVRLAAERLVQFVQSIMSRFGVKEEEMTHVVRGLRSLLHGFGDISNKKGFQRKEQLEESVSYAVRLYITGVLQKRRSVYLTGLFYSKTIS</sequence>
<organism evidence="6 7">
    <name type="scientific">Bacillus safensis</name>
    <dbReference type="NCBI Taxonomy" id="561879"/>
    <lineage>
        <taxon>Bacteria</taxon>
        <taxon>Bacillati</taxon>
        <taxon>Bacillota</taxon>
        <taxon>Bacilli</taxon>
        <taxon>Bacillales</taxon>
        <taxon>Bacillaceae</taxon>
        <taxon>Bacillus</taxon>
    </lineage>
</organism>
<feature type="domain" description="HTH tetR-type" evidence="5">
    <location>
        <begin position="6"/>
        <end position="66"/>
    </location>
</feature>
<dbReference type="InterPro" id="IPR009057">
    <property type="entry name" value="Homeodomain-like_sf"/>
</dbReference>
<evidence type="ECO:0000256" key="2">
    <source>
        <dbReference type="ARBA" id="ARBA00023125"/>
    </source>
</evidence>
<evidence type="ECO:0000313" key="6">
    <source>
        <dbReference type="EMBL" id="BBP90037.1"/>
    </source>
</evidence>
<dbReference type="SUPFAM" id="SSF48498">
    <property type="entry name" value="Tetracyclin repressor-like, C-terminal domain"/>
    <property type="match status" value="1"/>
</dbReference>
<evidence type="ECO:0000313" key="7">
    <source>
        <dbReference type="Proteomes" id="UP000464658"/>
    </source>
</evidence>
<dbReference type="Pfam" id="PF13305">
    <property type="entry name" value="TetR_C_33"/>
    <property type="match status" value="1"/>
</dbReference>
<dbReference type="PROSITE" id="PS50977">
    <property type="entry name" value="HTH_TETR_2"/>
    <property type="match status" value="1"/>
</dbReference>
<evidence type="ECO:0000256" key="3">
    <source>
        <dbReference type="ARBA" id="ARBA00023163"/>
    </source>
</evidence>
<dbReference type="Proteomes" id="UP000464658">
    <property type="component" value="Chromosome"/>
</dbReference>
<keyword evidence="1" id="KW-0805">Transcription regulation</keyword>
<protein>
    <submittedName>
        <fullName evidence="6">Putative HTH-type transcriptional regulator YobS</fullName>
    </submittedName>
</protein>
<keyword evidence="2 4" id="KW-0238">DNA-binding</keyword>
<dbReference type="Gene3D" id="1.10.10.60">
    <property type="entry name" value="Homeodomain-like"/>
    <property type="match status" value="1"/>
</dbReference>
<name>A0A5S9M949_BACIA</name>